<dbReference type="SUPFAM" id="SSF53474">
    <property type="entry name" value="alpha/beta-Hydrolases"/>
    <property type="match status" value="1"/>
</dbReference>
<dbReference type="InterPro" id="IPR000073">
    <property type="entry name" value="AB_hydrolase_1"/>
</dbReference>
<protein>
    <recommendedName>
        <fullName evidence="1">AB hydrolase-1 domain-containing protein</fullName>
    </recommendedName>
</protein>
<proteinExistence type="predicted"/>
<comment type="caution">
    <text evidence="2">The sequence shown here is derived from an EMBL/GenBank/DDBJ whole genome shotgun (WGS) entry which is preliminary data.</text>
</comment>
<organism evidence="2 3">
    <name type="scientific">Gleimia europaea ACS-120-V-Col10b</name>
    <dbReference type="NCBI Taxonomy" id="883069"/>
    <lineage>
        <taxon>Bacteria</taxon>
        <taxon>Bacillati</taxon>
        <taxon>Actinomycetota</taxon>
        <taxon>Actinomycetes</taxon>
        <taxon>Actinomycetales</taxon>
        <taxon>Actinomycetaceae</taxon>
        <taxon>Gleimia</taxon>
    </lineage>
</organism>
<gene>
    <name evidence="2" type="ORF">HMPREF9238_01076</name>
</gene>
<accession>A0A9W5VWV4</accession>
<feature type="domain" description="AB hydrolase-1" evidence="1">
    <location>
        <begin position="43"/>
        <end position="230"/>
    </location>
</feature>
<evidence type="ECO:0000313" key="3">
    <source>
        <dbReference type="Proteomes" id="UP000014387"/>
    </source>
</evidence>
<dbReference type="Proteomes" id="UP000014387">
    <property type="component" value="Unassembled WGS sequence"/>
</dbReference>
<dbReference type="Pfam" id="PF12697">
    <property type="entry name" value="Abhydrolase_6"/>
    <property type="match status" value="1"/>
</dbReference>
<reference evidence="2 3" key="1">
    <citation type="submission" date="2013-05" db="EMBL/GenBank/DDBJ databases">
        <title>The Genome Sequence of Actinomyces europaeus ACS-120-V-COL10B.</title>
        <authorList>
            <consortium name="The Broad Institute Genomics Platform"/>
            <person name="Earl A."/>
            <person name="Ward D."/>
            <person name="Feldgarden M."/>
            <person name="Gevers D."/>
            <person name="Saerens B."/>
            <person name="Vaneechoutte M."/>
            <person name="Walker B."/>
            <person name="Young S."/>
            <person name="Zeng Q."/>
            <person name="Gargeya S."/>
            <person name="Fitzgerald M."/>
            <person name="Haas B."/>
            <person name="Abouelleil A."/>
            <person name="Allen A.W."/>
            <person name="Alvarado L."/>
            <person name="Arachchi H.M."/>
            <person name="Berlin A.M."/>
            <person name="Chapman S.B."/>
            <person name="Gainer-Dewar J."/>
            <person name="Goldberg J."/>
            <person name="Griggs A."/>
            <person name="Gujja S."/>
            <person name="Hansen M."/>
            <person name="Howarth C."/>
            <person name="Imamovic A."/>
            <person name="Ireland A."/>
            <person name="Larimer J."/>
            <person name="McCowan C."/>
            <person name="Murphy C."/>
            <person name="Pearson M."/>
            <person name="Poon T.W."/>
            <person name="Priest M."/>
            <person name="Roberts A."/>
            <person name="Saif S."/>
            <person name="Shea T."/>
            <person name="Sisk P."/>
            <person name="Sykes S."/>
            <person name="Wortman J."/>
            <person name="Nusbaum C."/>
            <person name="Birren B."/>
        </authorList>
    </citation>
    <scope>NUCLEOTIDE SEQUENCE [LARGE SCALE GENOMIC DNA]</scope>
    <source>
        <strain evidence="2 3">ACS-120-V-Col10b</strain>
    </source>
</reference>
<dbReference type="GO" id="GO:0003824">
    <property type="term" value="F:catalytic activity"/>
    <property type="evidence" value="ECO:0007669"/>
    <property type="project" value="UniProtKB-ARBA"/>
</dbReference>
<evidence type="ECO:0000313" key="2">
    <source>
        <dbReference type="EMBL" id="EPD31308.1"/>
    </source>
</evidence>
<evidence type="ECO:0000259" key="1">
    <source>
        <dbReference type="Pfam" id="PF12697"/>
    </source>
</evidence>
<dbReference type="OrthoDB" id="9789573at2"/>
<dbReference type="PANTHER" id="PTHR11614">
    <property type="entry name" value="PHOSPHOLIPASE-RELATED"/>
    <property type="match status" value="1"/>
</dbReference>
<dbReference type="InterPro" id="IPR029058">
    <property type="entry name" value="AB_hydrolase_fold"/>
</dbReference>
<dbReference type="RefSeq" id="WP_016444419.1">
    <property type="nucleotide sequence ID" value="NZ_KE150266.1"/>
</dbReference>
<sequence length="251" mass="26328">MAQQVTFAGATGLKLSGVLDTPEGEPKTWAIVAHCFTCNMSVPAVSRIAKALKNRGIGVLRFDFAGLGASAGDFTESTFSADVEDLKAACRWMNSQGRTVKLLVGHSLGGAAVLAAAGDLASVVAVTTIAAPSDPGHVAEILKDRLAPVFQQGTAVIQIAGHEMLVGAPIFRDLQNQDDFHKKIGALSAALLVMHSPQDGVVDVHNAMDIYRSAQMPKSFVALDGADHLLTRPGVAVWAGEIIASWASRYI</sequence>
<keyword evidence="3" id="KW-1185">Reference proteome</keyword>
<name>A0A9W5VWV4_9ACTO</name>
<dbReference type="Gene3D" id="3.40.50.1820">
    <property type="entry name" value="alpha/beta hydrolase"/>
    <property type="match status" value="1"/>
</dbReference>
<dbReference type="AlphaFoldDB" id="A0A9W5VWV4"/>
<dbReference type="EMBL" id="AGWN01000001">
    <property type="protein sequence ID" value="EPD31308.1"/>
    <property type="molecule type" value="Genomic_DNA"/>
</dbReference>
<dbReference type="InterPro" id="IPR051044">
    <property type="entry name" value="MAG_DAG_Lipase"/>
</dbReference>